<gene>
    <name evidence="1" type="ORF">HK414_27850</name>
</gene>
<dbReference type="SUPFAM" id="SSF48264">
    <property type="entry name" value="Cytochrome P450"/>
    <property type="match status" value="1"/>
</dbReference>
<proteinExistence type="predicted"/>
<reference evidence="1 2" key="1">
    <citation type="submission" date="2020-05" db="EMBL/GenBank/DDBJ databases">
        <title>Ramlibacter rhizophilus sp. nov., isolated from rhizosphere soil of national flower Mugunghwa from South Korea.</title>
        <authorList>
            <person name="Zheng-Fei Y."/>
            <person name="Huan T."/>
        </authorList>
    </citation>
    <scope>NUCLEOTIDE SEQUENCE [LARGE SCALE GENOMIC DNA]</scope>
    <source>
        <strain evidence="1 2">H242</strain>
    </source>
</reference>
<protein>
    <submittedName>
        <fullName evidence="1">Uncharacterized protein</fullName>
    </submittedName>
</protein>
<name>A0ABX6P6F6_9BURK</name>
<evidence type="ECO:0000313" key="1">
    <source>
        <dbReference type="EMBL" id="QJW85663.1"/>
    </source>
</evidence>
<sequence>MSDQARTLSGQDLCNPVGGLLVGTVGNVQTALCLVVRALLASREFHTLRQQGRTAIAERLRALMAAHPPVPFVPRRAVDAINVGGVHIEENGDCILALRPSTDSGCPFGHPSGAAPAHPCLGVEFIEPLLREILGRVLALPDVEQVLDPLDGEPVQPERLWGFGCMRYPLRYRRDKVRVQQPLIVVMPVRAPVAENAERLRRIIRAAAPRIEYLLADSGIVHVAWFEFMEHDTQLALRTVYDGDFDTYIQHFALTAGELFDQLFSCIEGGPPMPVAEHPNEFVETIRRFNRSPLGGYFYCAYPQQPVARIPGEPAVRTDVRRSCCGPRMPRRWCISCCRCGPAPTAASAATTNRSSAAARRARRCRPSCTRCR</sequence>
<evidence type="ECO:0000313" key="2">
    <source>
        <dbReference type="Proteomes" id="UP000500826"/>
    </source>
</evidence>
<reference evidence="1 2" key="2">
    <citation type="submission" date="2020-05" db="EMBL/GenBank/DDBJ databases">
        <authorList>
            <person name="Khan S.A."/>
            <person name="Jeon C.O."/>
            <person name="Chun B.H."/>
        </authorList>
    </citation>
    <scope>NUCLEOTIDE SEQUENCE [LARGE SCALE GENOMIC DNA]</scope>
    <source>
        <strain evidence="1 2">H242</strain>
    </source>
</reference>
<accession>A0ABX6P6F6</accession>
<dbReference type="InterPro" id="IPR036396">
    <property type="entry name" value="Cyt_P450_sf"/>
</dbReference>
<dbReference type="EMBL" id="CP053418">
    <property type="protein sequence ID" value="QJW85663.1"/>
    <property type="molecule type" value="Genomic_DNA"/>
</dbReference>
<organism evidence="1 2">
    <name type="scientific">Ramlibacter terrae</name>
    <dbReference type="NCBI Taxonomy" id="2732511"/>
    <lineage>
        <taxon>Bacteria</taxon>
        <taxon>Pseudomonadati</taxon>
        <taxon>Pseudomonadota</taxon>
        <taxon>Betaproteobacteria</taxon>
        <taxon>Burkholderiales</taxon>
        <taxon>Comamonadaceae</taxon>
        <taxon>Ramlibacter</taxon>
    </lineage>
</organism>
<keyword evidence="2" id="KW-1185">Reference proteome</keyword>
<dbReference type="Proteomes" id="UP000500826">
    <property type="component" value="Chromosome"/>
</dbReference>